<feature type="compositionally biased region" description="Basic and acidic residues" evidence="2">
    <location>
        <begin position="642"/>
        <end position="663"/>
    </location>
</feature>
<evidence type="ECO:0000313" key="5">
    <source>
        <dbReference type="Proteomes" id="UP001367676"/>
    </source>
</evidence>
<sequence>MDVTVNNFEETLPQVLDAISVSDFIAIDGEFTGLRNGADVTVYDTPAQYYAKLRDGSLDFLLIQVGICTFKYDESTKKYTYNAFNFYVFPRPVNRVGVDTNFLCQASSINFLCNNGFDFNKLFKEGIPYLTTADEGALQEELTAKYEYLNNSDSLTKISIPEHLVSVIEDACNKIEKFLLPENQEKELCFERLNGFQRKLIFQTAYEKFSTNNFSLTTKWVDNSPILVARKGKSKSEQEKENYEKDLNDLRKAVGFSKVIKHISNSKKLVVGHNMMLDICHIVNRFCWPLPESYWEFKEMVHELFPRVIDTKYMCSAYPFRDLIPSTDMNSMMRKLKEPPFKFAEADAEMAEYSYSMNNNKSHEAGYDAHITGLAFITLTSYLGKNSKKITLITPELLKPYENRLFIMKIMDYSYVNLKGNEPNAVRDHVFHITFPKEWKTNDIMQLFSPYGNVHVSYCNQFSAWVTLLDQQKSELVVSNLIESNTKDSIALRKPYRLITWSKFHEEKSTLKNDLRSLVVAASESSRRPSYTHKSNASSSEDISAADAQPPVHDKSCGEGKTNESHTKSSSQTSGDVNCPRKRKKKNLNDNMETSNFDDAGVAPKLPKRPELSSEIPSKNMSHNQNHKRKKETSSTYSTDSMFDKLKGDEDNLHKTFEEPSWE</sequence>
<organism evidence="4 5">
    <name type="scientific">Parthenolecanium corni</name>
    <dbReference type="NCBI Taxonomy" id="536013"/>
    <lineage>
        <taxon>Eukaryota</taxon>
        <taxon>Metazoa</taxon>
        <taxon>Ecdysozoa</taxon>
        <taxon>Arthropoda</taxon>
        <taxon>Hexapoda</taxon>
        <taxon>Insecta</taxon>
        <taxon>Pterygota</taxon>
        <taxon>Neoptera</taxon>
        <taxon>Paraneoptera</taxon>
        <taxon>Hemiptera</taxon>
        <taxon>Sternorrhyncha</taxon>
        <taxon>Coccoidea</taxon>
        <taxon>Coccidae</taxon>
        <taxon>Parthenolecanium</taxon>
    </lineage>
</organism>
<feature type="compositionally biased region" description="Basic and acidic residues" evidence="2">
    <location>
        <begin position="552"/>
        <end position="567"/>
    </location>
</feature>
<name>A0AAN9TNW8_9HEMI</name>
<dbReference type="InterPro" id="IPR014789">
    <property type="entry name" value="PolyA-riboNase_RNA-binding"/>
</dbReference>
<evidence type="ECO:0000259" key="3">
    <source>
        <dbReference type="Pfam" id="PF08675"/>
    </source>
</evidence>
<dbReference type="GO" id="GO:0004535">
    <property type="term" value="F:poly(A)-specific ribonuclease activity"/>
    <property type="evidence" value="ECO:0007669"/>
    <property type="project" value="InterPro"/>
</dbReference>
<protein>
    <recommendedName>
        <fullName evidence="3">Poly(A)-specific ribonuclease RNA-binding domain-containing protein</fullName>
    </recommendedName>
</protein>
<evidence type="ECO:0000313" key="4">
    <source>
        <dbReference type="EMBL" id="KAK7601436.1"/>
    </source>
</evidence>
<dbReference type="GO" id="GO:0046872">
    <property type="term" value="F:metal ion binding"/>
    <property type="evidence" value="ECO:0007669"/>
    <property type="project" value="InterPro"/>
</dbReference>
<feature type="compositionally biased region" description="Polar residues" evidence="2">
    <location>
        <begin position="615"/>
        <end position="624"/>
    </location>
</feature>
<accession>A0AAN9TNW8</accession>
<dbReference type="InterPro" id="IPR006941">
    <property type="entry name" value="RNase_CAF1"/>
</dbReference>
<evidence type="ECO:0000256" key="1">
    <source>
        <dbReference type="ARBA" id="ARBA00008372"/>
    </source>
</evidence>
<proteinExistence type="inferred from homology"/>
<dbReference type="Pfam" id="PF04857">
    <property type="entry name" value="CAF1"/>
    <property type="match status" value="1"/>
</dbReference>
<keyword evidence="5" id="KW-1185">Reference proteome</keyword>
<dbReference type="GO" id="GO:0005737">
    <property type="term" value="C:cytoplasm"/>
    <property type="evidence" value="ECO:0007669"/>
    <property type="project" value="InterPro"/>
</dbReference>
<dbReference type="GO" id="GO:0000289">
    <property type="term" value="P:nuclear-transcribed mRNA poly(A) tail shortening"/>
    <property type="evidence" value="ECO:0007669"/>
    <property type="project" value="TreeGrafter"/>
</dbReference>
<comment type="caution">
    <text evidence="4">The sequence shown here is derived from an EMBL/GenBank/DDBJ whole genome shotgun (WGS) entry which is preliminary data.</text>
</comment>
<dbReference type="GO" id="GO:0005634">
    <property type="term" value="C:nucleus"/>
    <property type="evidence" value="ECO:0007669"/>
    <property type="project" value="InterPro"/>
</dbReference>
<dbReference type="Pfam" id="PF08675">
    <property type="entry name" value="RNA_bind"/>
    <property type="match status" value="1"/>
</dbReference>
<dbReference type="InterPro" id="IPR036867">
    <property type="entry name" value="R3H_dom_sf"/>
</dbReference>
<dbReference type="CDD" id="cd12428">
    <property type="entry name" value="RRM_PARN"/>
    <property type="match status" value="1"/>
</dbReference>
<dbReference type="InterPro" id="IPR012337">
    <property type="entry name" value="RNaseH-like_sf"/>
</dbReference>
<dbReference type="EMBL" id="JBBCAQ010000010">
    <property type="protein sequence ID" value="KAK7601436.1"/>
    <property type="molecule type" value="Genomic_DNA"/>
</dbReference>
<comment type="similarity">
    <text evidence="1">Belongs to the CAF1 family.</text>
</comment>
<dbReference type="AlphaFoldDB" id="A0AAN9TNW8"/>
<dbReference type="InterPro" id="IPR036397">
    <property type="entry name" value="RNaseH_sf"/>
</dbReference>
<dbReference type="GO" id="GO:1990432">
    <property type="term" value="P:siRNA 3'-end processing"/>
    <property type="evidence" value="ECO:0007669"/>
    <property type="project" value="TreeGrafter"/>
</dbReference>
<feature type="region of interest" description="Disordered" evidence="2">
    <location>
        <begin position="522"/>
        <end position="663"/>
    </location>
</feature>
<feature type="compositionally biased region" description="Low complexity" evidence="2">
    <location>
        <begin position="535"/>
        <end position="548"/>
    </location>
</feature>
<dbReference type="PANTHER" id="PTHR15092:SF44">
    <property type="entry name" value="POLY(A)-SPECIFIC RIBONUCLEASE PARN"/>
    <property type="match status" value="1"/>
</dbReference>
<dbReference type="InterPro" id="IPR051181">
    <property type="entry name" value="CAF1_poly(A)_ribonucleases"/>
</dbReference>
<dbReference type="InterPro" id="IPR035979">
    <property type="entry name" value="RBD_domain_sf"/>
</dbReference>
<dbReference type="Gene3D" id="3.30.420.10">
    <property type="entry name" value="Ribonuclease H-like superfamily/Ribonuclease H"/>
    <property type="match status" value="1"/>
</dbReference>
<reference evidence="4 5" key="1">
    <citation type="submission" date="2024-03" db="EMBL/GenBank/DDBJ databases">
        <title>Adaptation during the transition from Ophiocordyceps entomopathogen to insect associate is accompanied by gene loss and intensified selection.</title>
        <authorList>
            <person name="Ward C.M."/>
            <person name="Onetto C.A."/>
            <person name="Borneman A.R."/>
        </authorList>
    </citation>
    <scope>NUCLEOTIDE SEQUENCE [LARGE SCALE GENOMIC DNA]</scope>
    <source>
        <strain evidence="4">AWRI1</strain>
        <tissue evidence="4">Single Adult Female</tissue>
    </source>
</reference>
<dbReference type="Gene3D" id="3.30.70.330">
    <property type="match status" value="1"/>
</dbReference>
<evidence type="ECO:0000256" key="2">
    <source>
        <dbReference type="SAM" id="MobiDB-lite"/>
    </source>
</evidence>
<dbReference type="Proteomes" id="UP001367676">
    <property type="component" value="Unassembled WGS sequence"/>
</dbReference>
<dbReference type="Gene3D" id="3.30.1370.50">
    <property type="entry name" value="R3H-like domain"/>
    <property type="match status" value="1"/>
</dbReference>
<gene>
    <name evidence="4" type="ORF">V9T40_008877</name>
</gene>
<dbReference type="SUPFAM" id="SSF53098">
    <property type="entry name" value="Ribonuclease H-like"/>
    <property type="match status" value="1"/>
</dbReference>
<dbReference type="SUPFAM" id="SSF82708">
    <property type="entry name" value="R3H domain"/>
    <property type="match status" value="1"/>
</dbReference>
<dbReference type="SUPFAM" id="SSF54928">
    <property type="entry name" value="RNA-binding domain, RBD"/>
    <property type="match status" value="1"/>
</dbReference>
<dbReference type="GO" id="GO:0003723">
    <property type="term" value="F:RNA binding"/>
    <property type="evidence" value="ECO:0007669"/>
    <property type="project" value="InterPro"/>
</dbReference>
<dbReference type="InterPro" id="IPR012677">
    <property type="entry name" value="Nucleotide-bd_a/b_plait_sf"/>
</dbReference>
<feature type="domain" description="Poly(A)-specific ribonuclease RNA-binding" evidence="3">
    <location>
        <begin position="420"/>
        <end position="490"/>
    </location>
</feature>
<dbReference type="GO" id="GO:1990431">
    <property type="term" value="P:priRNA 3'-end processing"/>
    <property type="evidence" value="ECO:0007669"/>
    <property type="project" value="TreeGrafter"/>
</dbReference>
<dbReference type="PANTHER" id="PTHR15092">
    <property type="entry name" value="POLY A -SPECIFIC RIBONUCLEASE/TARGET OF EGR1, MEMBER 1"/>
    <property type="match status" value="1"/>
</dbReference>